<dbReference type="AlphaFoldDB" id="A0A5J6V4U3"/>
<comment type="function">
    <text evidence="3">A probable RNA-binding protein.</text>
</comment>
<comment type="subcellular location">
    <subcellularLocation>
        <location evidence="3">Cytoplasm</location>
    </subcellularLocation>
</comment>
<dbReference type="EMBL" id="CP044427">
    <property type="protein sequence ID" value="QFG68969.1"/>
    <property type="molecule type" value="Genomic_DNA"/>
</dbReference>
<dbReference type="Pfam" id="PF13083">
    <property type="entry name" value="KH_KhpA-B"/>
    <property type="match status" value="1"/>
</dbReference>
<dbReference type="InterPro" id="IPR015946">
    <property type="entry name" value="KH_dom-like_a/b"/>
</dbReference>
<dbReference type="InterPro" id="IPR020627">
    <property type="entry name" value="KhpA"/>
</dbReference>
<name>A0A5J6V4U3_9MICO</name>
<evidence type="ECO:0000313" key="5">
    <source>
        <dbReference type="Proteomes" id="UP000326546"/>
    </source>
</evidence>
<dbReference type="KEGG" id="serw:FY030_09870"/>
<evidence type="ECO:0000256" key="3">
    <source>
        <dbReference type="HAMAP-Rule" id="MF_00088"/>
    </source>
</evidence>
<evidence type="ECO:0000313" key="4">
    <source>
        <dbReference type="EMBL" id="QFG68969.1"/>
    </source>
</evidence>
<gene>
    <name evidence="3" type="primary">khpA</name>
    <name evidence="4" type="ORF">FY030_09870</name>
</gene>
<dbReference type="HAMAP" id="MF_00088">
    <property type="entry name" value="KhpA"/>
    <property type="match status" value="1"/>
</dbReference>
<keyword evidence="5" id="KW-1185">Reference proteome</keyword>
<organism evidence="4 5">
    <name type="scientific">Ornithinimicrobium pratense</name>
    <dbReference type="NCBI Taxonomy" id="2593973"/>
    <lineage>
        <taxon>Bacteria</taxon>
        <taxon>Bacillati</taxon>
        <taxon>Actinomycetota</taxon>
        <taxon>Actinomycetes</taxon>
        <taxon>Micrococcales</taxon>
        <taxon>Ornithinimicrobiaceae</taxon>
        <taxon>Ornithinimicrobium</taxon>
    </lineage>
</organism>
<keyword evidence="2 3" id="KW-0694">RNA-binding</keyword>
<dbReference type="OrthoDB" id="9812389at2"/>
<reference evidence="4 5" key="1">
    <citation type="submission" date="2019-09" db="EMBL/GenBank/DDBJ databases">
        <title>Serinicoccus pratensis sp. nov., isolated from meadow soil.</title>
        <authorList>
            <person name="Zhang W."/>
        </authorList>
    </citation>
    <scope>NUCLEOTIDE SEQUENCE [LARGE SCALE GENOMIC DNA]</scope>
    <source>
        <strain evidence="4 5">W204</strain>
    </source>
</reference>
<dbReference type="InterPro" id="IPR009019">
    <property type="entry name" value="KH_sf_prok-type"/>
</dbReference>
<keyword evidence="1 3" id="KW-0963">Cytoplasm</keyword>
<dbReference type="PANTHER" id="PTHR34654:SF1">
    <property type="entry name" value="RNA-BINDING PROTEIN KHPA"/>
    <property type="match status" value="1"/>
</dbReference>
<accession>A0A5J6V4U3</accession>
<dbReference type="Proteomes" id="UP000326546">
    <property type="component" value="Chromosome"/>
</dbReference>
<evidence type="ECO:0000256" key="1">
    <source>
        <dbReference type="ARBA" id="ARBA00022490"/>
    </source>
</evidence>
<dbReference type="RefSeq" id="WP_158061355.1">
    <property type="nucleotide sequence ID" value="NZ_CP044427.1"/>
</dbReference>
<dbReference type="CDD" id="cd22533">
    <property type="entry name" value="KH-II_YlqC-like"/>
    <property type="match status" value="1"/>
</dbReference>
<protein>
    <recommendedName>
        <fullName evidence="3">RNA-binding protein KhpA</fullName>
    </recommendedName>
    <alternativeName>
        <fullName evidence="3">KH-domain protein A</fullName>
    </alternativeName>
</protein>
<dbReference type="GO" id="GO:0003723">
    <property type="term" value="F:RNA binding"/>
    <property type="evidence" value="ECO:0007669"/>
    <property type="project" value="UniProtKB-UniRule"/>
</dbReference>
<dbReference type="SUPFAM" id="SSF54814">
    <property type="entry name" value="Prokaryotic type KH domain (KH-domain type II)"/>
    <property type="match status" value="1"/>
</dbReference>
<sequence length="80" mass="8773">MIEEALEHLVKGIVDHDGDVSVRTKSSRYGDILEVRVHPEDLGRVIGRRGRTASALRTVVGALAGGQKVRVDIVDTDRVR</sequence>
<evidence type="ECO:0000256" key="2">
    <source>
        <dbReference type="ARBA" id="ARBA00022884"/>
    </source>
</evidence>
<dbReference type="PANTHER" id="PTHR34654">
    <property type="entry name" value="UPF0109 PROTEIN SCO5592"/>
    <property type="match status" value="1"/>
</dbReference>
<comment type="similarity">
    <text evidence="3">Belongs to the KhpA RNA-binding protein family.</text>
</comment>
<dbReference type="PROSITE" id="PS50084">
    <property type="entry name" value="KH_TYPE_1"/>
    <property type="match status" value="1"/>
</dbReference>
<dbReference type="NCBIfam" id="NF002761">
    <property type="entry name" value="PRK02821.1"/>
    <property type="match status" value="1"/>
</dbReference>
<proteinExistence type="inferred from homology"/>
<dbReference type="Gene3D" id="3.30.300.20">
    <property type="match status" value="1"/>
</dbReference>
<dbReference type="GO" id="GO:0005737">
    <property type="term" value="C:cytoplasm"/>
    <property type="evidence" value="ECO:0007669"/>
    <property type="project" value="UniProtKB-SubCell"/>
</dbReference>